<name>X0XVC3_9ZZZZ</name>
<dbReference type="PANTHER" id="PTHR43808:SF8">
    <property type="entry name" value="PEPTIDASE M20 DIMERISATION DOMAIN-CONTAINING PROTEIN"/>
    <property type="match status" value="1"/>
</dbReference>
<dbReference type="Gene3D" id="3.40.630.10">
    <property type="entry name" value="Zn peptidases"/>
    <property type="match status" value="1"/>
</dbReference>
<organism evidence="3">
    <name type="scientific">marine sediment metagenome</name>
    <dbReference type="NCBI Taxonomy" id="412755"/>
    <lineage>
        <taxon>unclassified sequences</taxon>
        <taxon>metagenomes</taxon>
        <taxon>ecological metagenomes</taxon>
    </lineage>
</organism>
<feature type="non-terminal residue" evidence="3">
    <location>
        <position position="205"/>
    </location>
</feature>
<evidence type="ECO:0000256" key="2">
    <source>
        <dbReference type="ARBA" id="ARBA00022833"/>
    </source>
</evidence>
<evidence type="ECO:0000256" key="1">
    <source>
        <dbReference type="ARBA" id="ARBA00022801"/>
    </source>
</evidence>
<gene>
    <name evidence="3" type="ORF">S01H1_62296</name>
</gene>
<dbReference type="InterPro" id="IPR001261">
    <property type="entry name" value="ArgE/DapE_CS"/>
</dbReference>
<dbReference type="PANTHER" id="PTHR43808">
    <property type="entry name" value="ACETYLORNITHINE DEACETYLASE"/>
    <property type="match status" value="1"/>
</dbReference>
<dbReference type="Pfam" id="PF01546">
    <property type="entry name" value="Peptidase_M20"/>
    <property type="match status" value="1"/>
</dbReference>
<dbReference type="InterPro" id="IPR050072">
    <property type="entry name" value="Peptidase_M20A"/>
</dbReference>
<evidence type="ECO:0000313" key="3">
    <source>
        <dbReference type="EMBL" id="GAG40508.1"/>
    </source>
</evidence>
<dbReference type="EMBL" id="BARS01040909">
    <property type="protein sequence ID" value="GAG40508.1"/>
    <property type="molecule type" value="Genomic_DNA"/>
</dbReference>
<comment type="caution">
    <text evidence="3">The sequence shown here is derived from an EMBL/GenBank/DDBJ whole genome shotgun (WGS) entry which is preliminary data.</text>
</comment>
<dbReference type="InterPro" id="IPR002933">
    <property type="entry name" value="Peptidase_M20"/>
</dbReference>
<dbReference type="GO" id="GO:0016787">
    <property type="term" value="F:hydrolase activity"/>
    <property type="evidence" value="ECO:0007669"/>
    <property type="project" value="UniProtKB-KW"/>
</dbReference>
<proteinExistence type="predicted"/>
<sequence>MSASPTSDQATIYQRPVELLQNLIHFDTTNPPGNEARCVAYINSLLTEAGLETTVLAKDANRPNLIARLKGRSTAPPLLLYGHVDVVTTANQDWTHPPLEGKVVDGHVWGRGALDMKGGVAMMLAAFLRAKAEGLAPAGDVVLAILSDEEAGGDYGADYLVRNHAEQFEGIRYAIGEFGGFSMYIAGRKFYPIQVAEKQSFWTKA</sequence>
<reference evidence="3" key="1">
    <citation type="journal article" date="2014" name="Front. Microbiol.">
        <title>High frequency of phylogenetically diverse reductive dehalogenase-homologous genes in deep subseafloor sedimentary metagenomes.</title>
        <authorList>
            <person name="Kawai M."/>
            <person name="Futagami T."/>
            <person name="Toyoda A."/>
            <person name="Takaki Y."/>
            <person name="Nishi S."/>
            <person name="Hori S."/>
            <person name="Arai W."/>
            <person name="Tsubouchi T."/>
            <person name="Morono Y."/>
            <person name="Uchiyama I."/>
            <person name="Ito T."/>
            <person name="Fujiyama A."/>
            <person name="Inagaki F."/>
            <person name="Takami H."/>
        </authorList>
    </citation>
    <scope>NUCLEOTIDE SEQUENCE</scope>
    <source>
        <strain evidence="3">Expedition CK06-06</strain>
    </source>
</reference>
<evidence type="ECO:0008006" key="4">
    <source>
        <dbReference type="Google" id="ProtNLM"/>
    </source>
</evidence>
<protein>
    <recommendedName>
        <fullName evidence="4">Peptidase M20 dimerisation domain-containing protein</fullName>
    </recommendedName>
</protein>
<keyword evidence="1" id="KW-0378">Hydrolase</keyword>
<keyword evidence="2" id="KW-0862">Zinc</keyword>
<dbReference type="SUPFAM" id="SSF53187">
    <property type="entry name" value="Zn-dependent exopeptidases"/>
    <property type="match status" value="1"/>
</dbReference>
<dbReference type="PROSITE" id="PS00758">
    <property type="entry name" value="ARGE_DAPE_CPG2_1"/>
    <property type="match status" value="1"/>
</dbReference>
<dbReference type="AlphaFoldDB" id="X0XVC3"/>
<accession>X0XVC3</accession>